<proteinExistence type="predicted"/>
<name>A0A0E0EKZ9_9ORYZ</name>
<accession>A0A0E0EKZ9</accession>
<evidence type="ECO:0000256" key="1">
    <source>
        <dbReference type="SAM" id="MobiDB-lite"/>
    </source>
</evidence>
<protein>
    <submittedName>
        <fullName evidence="2">Uncharacterized protein</fullName>
    </submittedName>
</protein>
<evidence type="ECO:0000313" key="2">
    <source>
        <dbReference type="EnsemblPlants" id="OMERI08G10800.1"/>
    </source>
</evidence>
<dbReference type="Gramene" id="OMERI08G10800.1">
    <property type="protein sequence ID" value="OMERI08G10800.1"/>
    <property type="gene ID" value="OMERI08G10800"/>
</dbReference>
<evidence type="ECO:0000313" key="3">
    <source>
        <dbReference type="Proteomes" id="UP000008021"/>
    </source>
</evidence>
<feature type="region of interest" description="Disordered" evidence="1">
    <location>
        <begin position="16"/>
        <end position="68"/>
    </location>
</feature>
<sequence length="68" mass="6797">MPSSLAAVVGARAVVGPSSHRRATVATTGSPTPTARIVASVPIPPSREQSRGGEVCRGPAASRCSCEP</sequence>
<dbReference type="HOGENOM" id="CLU_2798299_0_0_1"/>
<keyword evidence="3" id="KW-1185">Reference proteome</keyword>
<dbReference type="EnsemblPlants" id="OMERI08G10800.1">
    <property type="protein sequence ID" value="OMERI08G10800.1"/>
    <property type="gene ID" value="OMERI08G10800"/>
</dbReference>
<dbReference type="Proteomes" id="UP000008021">
    <property type="component" value="Chromosome 8"/>
</dbReference>
<reference evidence="2" key="2">
    <citation type="submission" date="2018-05" db="EMBL/GenBank/DDBJ databases">
        <title>OmerRS3 (Oryza meridionalis Reference Sequence Version 3).</title>
        <authorList>
            <person name="Zhang J."/>
            <person name="Kudrna D."/>
            <person name="Lee S."/>
            <person name="Talag J."/>
            <person name="Welchert J."/>
            <person name="Wing R.A."/>
        </authorList>
    </citation>
    <scope>NUCLEOTIDE SEQUENCE [LARGE SCALE GENOMIC DNA]</scope>
    <source>
        <strain evidence="2">cv. OR44</strain>
    </source>
</reference>
<organism evidence="2">
    <name type="scientific">Oryza meridionalis</name>
    <dbReference type="NCBI Taxonomy" id="40149"/>
    <lineage>
        <taxon>Eukaryota</taxon>
        <taxon>Viridiplantae</taxon>
        <taxon>Streptophyta</taxon>
        <taxon>Embryophyta</taxon>
        <taxon>Tracheophyta</taxon>
        <taxon>Spermatophyta</taxon>
        <taxon>Magnoliopsida</taxon>
        <taxon>Liliopsida</taxon>
        <taxon>Poales</taxon>
        <taxon>Poaceae</taxon>
        <taxon>BOP clade</taxon>
        <taxon>Oryzoideae</taxon>
        <taxon>Oryzeae</taxon>
        <taxon>Oryzinae</taxon>
        <taxon>Oryza</taxon>
    </lineage>
</organism>
<reference evidence="2" key="1">
    <citation type="submission" date="2015-04" db="UniProtKB">
        <authorList>
            <consortium name="EnsemblPlants"/>
        </authorList>
    </citation>
    <scope>IDENTIFICATION</scope>
</reference>
<dbReference type="AlphaFoldDB" id="A0A0E0EKZ9"/>